<dbReference type="Gene3D" id="3.60.10.10">
    <property type="entry name" value="Endonuclease/exonuclease/phosphatase"/>
    <property type="match status" value="1"/>
</dbReference>
<sequence>MRHGANGDDRHGLSVGVWNVHRGRWNDGCQNPAGTVDVFLREVWPRGLDLMVFVEADEEARPQRGVLDLRAIAHATGLVHAQADPALRWGPQSHGFHGVVVLARPDIVLEGGALMDLPGQCHRGAVALDCRRDGNPFRLIATHLSLAQPLRIAQMRTLGQFLSRSATRPTVLCGDLNEWRPWGGLAFAPRVTIRRFAGPARRSFPAGRPLLPLDRVLGADGARVTAFEVLDGPGLRAASDHRPVRAEVVLDPAPGG</sequence>
<dbReference type="InterPro" id="IPR005135">
    <property type="entry name" value="Endo/exonuclease/phosphatase"/>
</dbReference>
<dbReference type="AlphaFoldDB" id="X7F7M0"/>
<dbReference type="OrthoDB" id="9813425at2"/>
<feature type="domain" description="Endonuclease/exonuclease/phosphatase" evidence="1">
    <location>
        <begin position="18"/>
        <end position="241"/>
    </location>
</feature>
<dbReference type="eggNOG" id="COG3568">
    <property type="taxonomic scope" value="Bacteria"/>
</dbReference>
<proteinExistence type="predicted"/>
<dbReference type="STRING" id="1449351.RISW2_04205"/>
<dbReference type="GO" id="GO:0003824">
    <property type="term" value="F:catalytic activity"/>
    <property type="evidence" value="ECO:0007669"/>
    <property type="project" value="InterPro"/>
</dbReference>
<dbReference type="RefSeq" id="WP_051491938.1">
    <property type="nucleotide sequence ID" value="NZ_JAME01000014.1"/>
</dbReference>
<name>X7F7M0_9RHOB</name>
<dbReference type="InterPro" id="IPR036691">
    <property type="entry name" value="Endo/exonu/phosph_ase_sf"/>
</dbReference>
<evidence type="ECO:0000313" key="3">
    <source>
        <dbReference type="Proteomes" id="UP000023430"/>
    </source>
</evidence>
<dbReference type="SUPFAM" id="SSF56219">
    <property type="entry name" value="DNase I-like"/>
    <property type="match status" value="1"/>
</dbReference>
<organism evidence="2 3">
    <name type="scientific">Roseivivax isoporae LMG 25204</name>
    <dbReference type="NCBI Taxonomy" id="1449351"/>
    <lineage>
        <taxon>Bacteria</taxon>
        <taxon>Pseudomonadati</taxon>
        <taxon>Pseudomonadota</taxon>
        <taxon>Alphaproteobacteria</taxon>
        <taxon>Rhodobacterales</taxon>
        <taxon>Roseobacteraceae</taxon>
        <taxon>Roseivivax</taxon>
    </lineage>
</organism>
<evidence type="ECO:0000313" key="2">
    <source>
        <dbReference type="EMBL" id="ETX28922.1"/>
    </source>
</evidence>
<dbReference type="EMBL" id="JAME01000014">
    <property type="protein sequence ID" value="ETX28922.1"/>
    <property type="molecule type" value="Genomic_DNA"/>
</dbReference>
<protein>
    <recommendedName>
        <fullName evidence="1">Endonuclease/exonuclease/phosphatase domain-containing protein</fullName>
    </recommendedName>
</protein>
<keyword evidence="3" id="KW-1185">Reference proteome</keyword>
<accession>X7F7M0</accession>
<reference evidence="2 3" key="1">
    <citation type="submission" date="2014-01" db="EMBL/GenBank/DDBJ databases">
        <title>Roseivivax isoporae LMG 25204 Genome Sequencing.</title>
        <authorList>
            <person name="Lai Q."/>
            <person name="Li G."/>
            <person name="Shao Z."/>
        </authorList>
    </citation>
    <scope>NUCLEOTIDE SEQUENCE [LARGE SCALE GENOMIC DNA]</scope>
    <source>
        <strain evidence="2 3">LMG 25204</strain>
    </source>
</reference>
<evidence type="ECO:0000259" key="1">
    <source>
        <dbReference type="Pfam" id="PF03372"/>
    </source>
</evidence>
<comment type="caution">
    <text evidence="2">The sequence shown here is derived from an EMBL/GenBank/DDBJ whole genome shotgun (WGS) entry which is preliminary data.</text>
</comment>
<dbReference type="Pfam" id="PF03372">
    <property type="entry name" value="Exo_endo_phos"/>
    <property type="match status" value="1"/>
</dbReference>
<dbReference type="Proteomes" id="UP000023430">
    <property type="component" value="Unassembled WGS sequence"/>
</dbReference>
<gene>
    <name evidence="2" type="ORF">RISW2_04205</name>
</gene>